<proteinExistence type="predicted"/>
<keyword evidence="2" id="KW-1185">Reference proteome</keyword>
<dbReference type="Gene3D" id="2.60.40.1120">
    <property type="entry name" value="Carboxypeptidase-like, regulatory domain"/>
    <property type="match status" value="1"/>
</dbReference>
<evidence type="ECO:0000313" key="1">
    <source>
        <dbReference type="EMBL" id="EHP47585.1"/>
    </source>
</evidence>
<evidence type="ECO:0008006" key="3">
    <source>
        <dbReference type="Google" id="ProtNLM"/>
    </source>
</evidence>
<comment type="caution">
    <text evidence="1">The sequence shown here is derived from an EMBL/GenBank/DDBJ whole genome shotgun (WGS) entry which is preliminary data.</text>
</comment>
<protein>
    <recommendedName>
        <fullName evidence="3">Carboxypeptidase-like regulatory domain-containing protein</fullName>
    </recommendedName>
</protein>
<dbReference type="InterPro" id="IPR043741">
    <property type="entry name" value="DUF5686"/>
</dbReference>
<evidence type="ECO:0000313" key="2">
    <source>
        <dbReference type="Proteomes" id="UP000004892"/>
    </source>
</evidence>
<dbReference type="HOGENOM" id="CLU_015931_2_0_10"/>
<dbReference type="EMBL" id="ADMC01000022">
    <property type="protein sequence ID" value="EHP47585.1"/>
    <property type="molecule type" value="Genomic_DNA"/>
</dbReference>
<dbReference type="SUPFAM" id="SSF49464">
    <property type="entry name" value="Carboxypeptidase regulatory domain-like"/>
    <property type="match status" value="1"/>
</dbReference>
<reference evidence="1 2" key="1">
    <citation type="submission" date="2012-01" db="EMBL/GenBank/DDBJ databases">
        <title>The Genome Sequence of Odoribacter laneus YIT 12061.</title>
        <authorList>
            <consortium name="The Broad Institute Genome Sequencing Platform"/>
            <person name="Earl A."/>
            <person name="Ward D."/>
            <person name="Feldgarden M."/>
            <person name="Gevers D."/>
            <person name="Morotomi M."/>
            <person name="Young S.K."/>
            <person name="Zeng Q."/>
            <person name="Gargeya S."/>
            <person name="Fitzgerald M."/>
            <person name="Haas B."/>
            <person name="Abouelleil A."/>
            <person name="Alvarado L."/>
            <person name="Arachchi H.M."/>
            <person name="Berlin A."/>
            <person name="Chapman S.B."/>
            <person name="Gearin G."/>
            <person name="Goldberg J."/>
            <person name="Griggs A."/>
            <person name="Gujja S."/>
            <person name="Hansen M."/>
            <person name="Heiman D."/>
            <person name="Howarth C."/>
            <person name="Larimer J."/>
            <person name="Lui A."/>
            <person name="MacDonald P.J.P."/>
            <person name="McCowen C."/>
            <person name="Montmayeur A."/>
            <person name="Murphy C."/>
            <person name="Neiman D."/>
            <person name="Pearson M."/>
            <person name="Priest M."/>
            <person name="Roberts A."/>
            <person name="Saif S."/>
            <person name="Shea T."/>
            <person name="Sisk P."/>
            <person name="Stolte C."/>
            <person name="Sykes S."/>
            <person name="Wortman J."/>
            <person name="Nusbaum C."/>
            <person name="Birren B."/>
        </authorList>
    </citation>
    <scope>NUCLEOTIDE SEQUENCE [LARGE SCALE GENOMIC DNA]</scope>
    <source>
        <strain evidence="1 2">YIT 12061</strain>
    </source>
</reference>
<dbReference type="PATRIC" id="fig|742817.3.peg.1526"/>
<dbReference type="eggNOG" id="COG4775">
    <property type="taxonomic scope" value="Bacteria"/>
</dbReference>
<name>H1DGQ2_9BACT</name>
<dbReference type="Pfam" id="PF13715">
    <property type="entry name" value="CarbopepD_reg_2"/>
    <property type="match status" value="1"/>
</dbReference>
<dbReference type="InterPro" id="IPR008969">
    <property type="entry name" value="CarboxyPept-like_regulatory"/>
</dbReference>
<dbReference type="RefSeq" id="WP_009136586.1">
    <property type="nucleotide sequence ID" value="NZ_JH594596.1"/>
</dbReference>
<gene>
    <name evidence="1" type="ORF">HMPREF9449_01438</name>
</gene>
<dbReference type="AlphaFoldDB" id="H1DGQ2"/>
<sequence length="828" mass="94648">MNRYILFILLITVTSVAWGQSTRVRGKITDAKTGEPLPLVNVVFKGTTVGVTSDFDGIYILETREKVTELQASFVGYESQTVKVVPGSYNALDFQLVPYTVDLEEVNVTPGENPAHRILKNVSRNKKKNNPDELSLYKCSTYTKMELDLTNINPYFKNKKLQKNFGFIFEHMDTSVITGKAFLPIMISEATADYYHRSSPGFSREIVKASRISGIEEDYSLAQFTGHLHVNVNLYDNYINIFEVKFASPLSEHGLLYYKYFLVDSMQINGRKTYKIRFHPKGTSTPVLDGEVNIDSASWALQSAHVKMLKGLNVNWIRHLVIENTNELVNDSVWFPKQDKLFADFTIVMSDSAKLVSFLGHRQIDYTHVRLNEPIPEEVLKLDNNVIISRDVLKNDEQYWDTVRPYELSVKEKQIYGMVDSVKNVPLYQNIYTVISTILGGYYDTKYVGIGPYYKLFSFNKLEGCRFQLGLRTTSDFSKKIRLFGHLAYGTKDRHFKGGGGLEYMFKDLPTSKLTLSFKHDVVQLGAGVNAFTEGNILSSILSRGNNDRLSLVNQGDISFEQEWRQGVSNTFAAQVRNIFSSRYVPFIRPDGKEMSSIQSLSFRLRTRLSKNEIIVRQTFDKFSLGSDYPIFTLDLSAGVKGIFKNDYEYYRLEGTVMWDIGFPPIGTSKFALSGGKIFGKVPYPLLKLHEGNATYFYDPYAFSCMNYYEFASDLWASLMYEHHFKGFFLGKIPLMKRLKWREVFIFKALIGTLEKKNNGSLEDTRAILLFPEGMSSVSKPYFEAGVGIENIFRILRVDAIWRLSHRHSVPGQKVQNFAVNFSINLNF</sequence>
<dbReference type="Proteomes" id="UP000004892">
    <property type="component" value="Unassembled WGS sequence"/>
</dbReference>
<dbReference type="Pfam" id="PF18939">
    <property type="entry name" value="DUF5686"/>
    <property type="match status" value="1"/>
</dbReference>
<organism evidence="1 2">
    <name type="scientific">Odoribacter laneus YIT 12061</name>
    <dbReference type="NCBI Taxonomy" id="742817"/>
    <lineage>
        <taxon>Bacteria</taxon>
        <taxon>Pseudomonadati</taxon>
        <taxon>Bacteroidota</taxon>
        <taxon>Bacteroidia</taxon>
        <taxon>Bacteroidales</taxon>
        <taxon>Odoribacteraceae</taxon>
        <taxon>Odoribacter</taxon>
    </lineage>
</organism>
<accession>H1DGQ2</accession>
<dbReference type="STRING" id="742817.HMPREF9449_01438"/>
<dbReference type="GeneID" id="98069011"/>